<reference evidence="1 2" key="1">
    <citation type="submission" date="2020-03" db="EMBL/GenBank/DDBJ databases">
        <title>Draft Genome Sequence of Cudoniella acicularis.</title>
        <authorList>
            <person name="Buettner E."/>
            <person name="Kellner H."/>
        </authorList>
    </citation>
    <scope>NUCLEOTIDE SEQUENCE [LARGE SCALE GENOMIC DNA]</scope>
    <source>
        <strain evidence="1 2">DSM 108380</strain>
    </source>
</reference>
<dbReference type="AlphaFoldDB" id="A0A8H4RJ84"/>
<evidence type="ECO:0000313" key="2">
    <source>
        <dbReference type="Proteomes" id="UP000566819"/>
    </source>
</evidence>
<protein>
    <submittedName>
        <fullName evidence="1">Uncharacterized protein</fullName>
    </submittedName>
</protein>
<organism evidence="1 2">
    <name type="scientific">Cudoniella acicularis</name>
    <dbReference type="NCBI Taxonomy" id="354080"/>
    <lineage>
        <taxon>Eukaryota</taxon>
        <taxon>Fungi</taxon>
        <taxon>Dikarya</taxon>
        <taxon>Ascomycota</taxon>
        <taxon>Pezizomycotina</taxon>
        <taxon>Leotiomycetes</taxon>
        <taxon>Helotiales</taxon>
        <taxon>Tricladiaceae</taxon>
        <taxon>Cudoniella</taxon>
    </lineage>
</organism>
<gene>
    <name evidence="1" type="ORF">G7Y89_g7097</name>
</gene>
<proteinExistence type="predicted"/>
<dbReference type="EMBL" id="JAAMPI010000483">
    <property type="protein sequence ID" value="KAF4631040.1"/>
    <property type="molecule type" value="Genomic_DNA"/>
</dbReference>
<accession>A0A8H4RJ84</accession>
<dbReference type="Proteomes" id="UP000566819">
    <property type="component" value="Unassembled WGS sequence"/>
</dbReference>
<sequence length="77" mass="8541">MESVVQDLEEEHVYIVAPADAGWRGLTGVGQGLDGTRAGVLVLAWIKHDPEAELERRDEALDFVFYETENIILTATI</sequence>
<keyword evidence="2" id="KW-1185">Reference proteome</keyword>
<name>A0A8H4RJ84_9HELO</name>
<comment type="caution">
    <text evidence="1">The sequence shown here is derived from an EMBL/GenBank/DDBJ whole genome shotgun (WGS) entry which is preliminary data.</text>
</comment>
<evidence type="ECO:0000313" key="1">
    <source>
        <dbReference type="EMBL" id="KAF4631040.1"/>
    </source>
</evidence>